<evidence type="ECO:0000256" key="4">
    <source>
        <dbReference type="ARBA" id="ARBA00023136"/>
    </source>
</evidence>
<feature type="transmembrane region" description="Helical" evidence="5">
    <location>
        <begin position="165"/>
        <end position="189"/>
    </location>
</feature>
<dbReference type="Pfam" id="PF12698">
    <property type="entry name" value="ABC2_membrane_3"/>
    <property type="match status" value="1"/>
</dbReference>
<evidence type="ECO:0000256" key="5">
    <source>
        <dbReference type="SAM" id="Phobius"/>
    </source>
</evidence>
<feature type="transmembrane region" description="Helical" evidence="5">
    <location>
        <begin position="210"/>
        <end position="238"/>
    </location>
</feature>
<dbReference type="AlphaFoldDB" id="A0A7Y0L299"/>
<keyword evidence="3 5" id="KW-1133">Transmembrane helix</keyword>
<protein>
    <submittedName>
        <fullName evidence="7">ABC transporter permease</fullName>
    </submittedName>
</protein>
<evidence type="ECO:0000256" key="2">
    <source>
        <dbReference type="ARBA" id="ARBA00022692"/>
    </source>
</evidence>
<comment type="subcellular location">
    <subcellularLocation>
        <location evidence="1">Membrane</location>
        <topology evidence="1">Multi-pass membrane protein</topology>
    </subcellularLocation>
</comment>
<gene>
    <name evidence="7" type="ORF">HIJ39_06425</name>
</gene>
<feature type="transmembrane region" description="Helical" evidence="5">
    <location>
        <begin position="21"/>
        <end position="44"/>
    </location>
</feature>
<evidence type="ECO:0000256" key="3">
    <source>
        <dbReference type="ARBA" id="ARBA00022989"/>
    </source>
</evidence>
<keyword evidence="2 5" id="KW-0812">Transmembrane</keyword>
<dbReference type="PANTHER" id="PTHR43471">
    <property type="entry name" value="ABC TRANSPORTER PERMEASE"/>
    <property type="match status" value="1"/>
</dbReference>
<evidence type="ECO:0000256" key="1">
    <source>
        <dbReference type="ARBA" id="ARBA00004141"/>
    </source>
</evidence>
<proteinExistence type="predicted"/>
<feature type="transmembrane region" description="Helical" evidence="5">
    <location>
        <begin position="348"/>
        <end position="366"/>
    </location>
</feature>
<comment type="caution">
    <text evidence="7">The sequence shown here is derived from an EMBL/GenBank/DDBJ whole genome shotgun (WGS) entry which is preliminary data.</text>
</comment>
<evidence type="ECO:0000313" key="8">
    <source>
        <dbReference type="Proteomes" id="UP000533476"/>
    </source>
</evidence>
<keyword evidence="4 5" id="KW-0472">Membrane</keyword>
<name>A0A7Y0L299_9FIRM</name>
<dbReference type="Proteomes" id="UP000533476">
    <property type="component" value="Unassembled WGS sequence"/>
</dbReference>
<keyword evidence="8" id="KW-1185">Reference proteome</keyword>
<feature type="transmembrane region" description="Helical" evidence="5">
    <location>
        <begin position="286"/>
        <end position="305"/>
    </location>
</feature>
<dbReference type="PANTHER" id="PTHR43471:SF3">
    <property type="entry name" value="ABC TRANSPORTER PERMEASE PROTEIN NATB"/>
    <property type="match status" value="1"/>
</dbReference>
<evidence type="ECO:0000313" key="7">
    <source>
        <dbReference type="EMBL" id="NMP21987.1"/>
    </source>
</evidence>
<feature type="transmembrane region" description="Helical" evidence="5">
    <location>
        <begin position="311"/>
        <end position="336"/>
    </location>
</feature>
<dbReference type="InterPro" id="IPR013525">
    <property type="entry name" value="ABC2_TM"/>
</dbReference>
<feature type="transmembrane region" description="Helical" evidence="5">
    <location>
        <begin position="250"/>
        <end position="274"/>
    </location>
</feature>
<accession>A0A7Y0L299</accession>
<dbReference type="GO" id="GO:0016020">
    <property type="term" value="C:membrane"/>
    <property type="evidence" value="ECO:0007669"/>
    <property type="project" value="UniProtKB-SubCell"/>
</dbReference>
<dbReference type="RefSeq" id="WP_169097881.1">
    <property type="nucleotide sequence ID" value="NZ_JABBVZ010000015.1"/>
</dbReference>
<sequence>MTAFQVAAVFRREWEERARRAGYWVTTVIGMVVMVALVVLPGLITSGIHPTQTVGSVGVPRSVLVAVKPPGVHLNVQAFPSYRKAANQVTQHNLTGFFERVNDRLVFYGDPNGTVAAMISALDQKGLDQGIPAAVAAQIQRAAATTSVKLVPLAPGIKALVHSSAIYALNIVMMILVMTYGVFIGMSVAEEKESRHAEMLMAWITPRPLMVGKILGFAALAFVQLALWALAGFVALAIKHQGQAFGITPGLVGLFLLWTSLGYLEFSTAFTALAARAQRSADLNQAVMPISLVAMVGYLGSMLASAHPSGIWASLLHIGAFVPFLAPFLGFALLQLGGMPWWQVAIDALWQIVFWWLLLGFAGRLFHRHLLRFKSGRLTRSRHFGRGKPPRQAGADAS</sequence>
<dbReference type="GO" id="GO:0140359">
    <property type="term" value="F:ABC-type transporter activity"/>
    <property type="evidence" value="ECO:0007669"/>
    <property type="project" value="InterPro"/>
</dbReference>
<evidence type="ECO:0000259" key="6">
    <source>
        <dbReference type="Pfam" id="PF12698"/>
    </source>
</evidence>
<dbReference type="EMBL" id="JABBVZ010000015">
    <property type="protein sequence ID" value="NMP21987.1"/>
    <property type="molecule type" value="Genomic_DNA"/>
</dbReference>
<feature type="domain" description="ABC-2 type transporter transmembrane" evidence="6">
    <location>
        <begin position="23"/>
        <end position="362"/>
    </location>
</feature>
<organism evidence="7 8">
    <name type="scientific">Sulfobacillus harzensis</name>
    <dbReference type="NCBI Taxonomy" id="2729629"/>
    <lineage>
        <taxon>Bacteria</taxon>
        <taxon>Bacillati</taxon>
        <taxon>Bacillota</taxon>
        <taxon>Clostridia</taxon>
        <taxon>Eubacteriales</taxon>
        <taxon>Clostridiales Family XVII. Incertae Sedis</taxon>
        <taxon>Sulfobacillus</taxon>
    </lineage>
</organism>
<reference evidence="7 8" key="1">
    <citation type="submission" date="2020-04" db="EMBL/GenBank/DDBJ databases">
        <authorList>
            <person name="Zhang R."/>
            <person name="Schippers A."/>
        </authorList>
    </citation>
    <scope>NUCLEOTIDE SEQUENCE [LARGE SCALE GENOMIC DNA]</scope>
    <source>
        <strain evidence="7 8">DSM 109850</strain>
    </source>
</reference>